<name>A0A1H1SWG9_9CELL</name>
<organism evidence="3 4">
    <name type="scientific">Paraoerskovia marina</name>
    <dbReference type="NCBI Taxonomy" id="545619"/>
    <lineage>
        <taxon>Bacteria</taxon>
        <taxon>Bacillati</taxon>
        <taxon>Actinomycetota</taxon>
        <taxon>Actinomycetes</taxon>
        <taxon>Micrococcales</taxon>
        <taxon>Cellulomonadaceae</taxon>
        <taxon>Paraoerskovia</taxon>
    </lineage>
</organism>
<keyword evidence="2" id="KW-0472">Membrane</keyword>
<dbReference type="RefSeq" id="WP_083372256.1">
    <property type="nucleotide sequence ID" value="NZ_LT629776.1"/>
</dbReference>
<gene>
    <name evidence="3" type="ORF">SAMN04489860_1741</name>
</gene>
<evidence type="ECO:0000256" key="2">
    <source>
        <dbReference type="SAM" id="Phobius"/>
    </source>
</evidence>
<keyword evidence="4" id="KW-1185">Reference proteome</keyword>
<evidence type="ECO:0000256" key="1">
    <source>
        <dbReference type="SAM" id="MobiDB-lite"/>
    </source>
</evidence>
<evidence type="ECO:0000313" key="3">
    <source>
        <dbReference type="EMBL" id="SDS52281.1"/>
    </source>
</evidence>
<protein>
    <submittedName>
        <fullName evidence="3">Uncharacterized protein</fullName>
    </submittedName>
</protein>
<evidence type="ECO:0000313" key="4">
    <source>
        <dbReference type="Proteomes" id="UP000185663"/>
    </source>
</evidence>
<dbReference type="Proteomes" id="UP000185663">
    <property type="component" value="Chromosome I"/>
</dbReference>
<dbReference type="STRING" id="545619.SAMN04489860_1741"/>
<reference evidence="3 4" key="1">
    <citation type="submission" date="2016-10" db="EMBL/GenBank/DDBJ databases">
        <authorList>
            <person name="de Groot N.N."/>
        </authorList>
    </citation>
    <scope>NUCLEOTIDE SEQUENCE [LARGE SCALE GENOMIC DNA]</scope>
    <source>
        <strain evidence="3 4">DSM 22126</strain>
    </source>
</reference>
<keyword evidence="2" id="KW-0812">Transmembrane</keyword>
<feature type="transmembrane region" description="Helical" evidence="2">
    <location>
        <begin position="6"/>
        <end position="25"/>
    </location>
</feature>
<proteinExistence type="predicted"/>
<dbReference type="AlphaFoldDB" id="A0A1H1SWG9"/>
<accession>A0A1H1SWG9</accession>
<sequence>MWWIVWVVLVVGAVVALGLILRDVWSRAKEFGRELERAQSVSAELSLRADELERVAAENPTVARARLDDDPDTLRAEYRAVRASHAPQRAARAARHRRTWGRWVRDEWPGSYDGQVRTPARTETEDPT</sequence>
<keyword evidence="2" id="KW-1133">Transmembrane helix</keyword>
<dbReference type="eggNOG" id="ENOG5031WKR">
    <property type="taxonomic scope" value="Bacteria"/>
</dbReference>
<dbReference type="EMBL" id="LT629776">
    <property type="protein sequence ID" value="SDS52281.1"/>
    <property type="molecule type" value="Genomic_DNA"/>
</dbReference>
<feature type="region of interest" description="Disordered" evidence="1">
    <location>
        <begin position="106"/>
        <end position="128"/>
    </location>
</feature>